<protein>
    <submittedName>
        <fullName evidence="1">Uncharacterized protein</fullName>
    </submittedName>
</protein>
<dbReference type="KEGG" id="banc:PU02_0901"/>
<name>A0A0M3T320_9HYPH</name>
<organism evidence="1 2">
    <name type="scientific">Bartonella ancashensis</name>
    <dbReference type="NCBI Taxonomy" id="1318743"/>
    <lineage>
        <taxon>Bacteria</taxon>
        <taxon>Pseudomonadati</taxon>
        <taxon>Pseudomonadota</taxon>
        <taxon>Alphaproteobacteria</taxon>
        <taxon>Hyphomicrobiales</taxon>
        <taxon>Bartonellaceae</taxon>
        <taxon>Bartonella</taxon>
    </lineage>
</organism>
<evidence type="ECO:0000313" key="1">
    <source>
        <dbReference type="EMBL" id="ALE03715.1"/>
    </source>
</evidence>
<reference evidence="1 2" key="1">
    <citation type="journal article" date="2015" name="Genome Announc.">
        <title>Complete Genome Sequence of Bartonella ancashensis Strain 20.00, Isolated from the Blood of a Patient with Verruga Peruana.</title>
        <authorList>
            <person name="Hang J."/>
            <person name="Mullins K.E."/>
            <person name="Clifford R.J."/>
            <person name="Onmus-Leone F."/>
            <person name="Yang Y."/>
            <person name="Jiang J."/>
            <person name="Leguia M."/>
            <person name="Kasper M.R."/>
            <person name="Maguina C."/>
            <person name="Lesho E.P."/>
            <person name="Jarman R.G."/>
            <person name="Richards A.L."/>
            <person name="Blazes D."/>
        </authorList>
    </citation>
    <scope>NUCLEOTIDE SEQUENCE [LARGE SCALE GENOMIC DNA]</scope>
    <source>
        <strain evidence="1 2">20.00</strain>
    </source>
</reference>
<keyword evidence="2" id="KW-1185">Reference proteome</keyword>
<evidence type="ECO:0000313" key="2">
    <source>
        <dbReference type="Proteomes" id="UP000057213"/>
    </source>
</evidence>
<dbReference type="STRING" id="1318743.PU02_0901"/>
<sequence>MLLERVFLFFIRINLEISCGVCEIFVRNSLKNIRVFLNFYSEMNL</sequence>
<dbReference type="PATRIC" id="fig|1318743.3.peg.915"/>
<proteinExistence type="predicted"/>
<dbReference type="EMBL" id="CP010401">
    <property type="protein sequence ID" value="ALE03715.1"/>
    <property type="molecule type" value="Genomic_DNA"/>
</dbReference>
<accession>A0A0M3T320</accession>
<gene>
    <name evidence="1" type="ORF">PU02_0901</name>
</gene>
<dbReference type="Proteomes" id="UP000057213">
    <property type="component" value="Chromosome"/>
</dbReference>
<dbReference type="AlphaFoldDB" id="A0A0M3T320"/>